<dbReference type="PATRIC" id="fig|913082.3.peg.1703"/>
<proteinExistence type="predicted"/>
<dbReference type="Proteomes" id="UP000005065">
    <property type="component" value="Unassembled WGS sequence"/>
</dbReference>
<comment type="caution">
    <text evidence="1">The sequence shown here is derived from an EMBL/GenBank/DDBJ whole genome shotgun (WGS) entry which is preliminary data.</text>
</comment>
<accession>G5QZ68</accession>
<name>G5QZ68_SALSE</name>
<sequence>MAGTNQKQPHCKALIGTPGENVSCAIYENRPSTCREFSISGEGGEVNEACNRARARYMRRAIAPARAARDTDYRRFTKICFSIQLLMLPL</sequence>
<dbReference type="EMBL" id="AFCU01000715">
    <property type="protein sequence ID" value="EHC89724.1"/>
    <property type="molecule type" value="Genomic_DNA"/>
</dbReference>
<organism evidence="1 2">
    <name type="scientific">Salmonella enterica subsp. enterica serovar Senftenberg str. A4-543</name>
    <dbReference type="NCBI Taxonomy" id="913082"/>
    <lineage>
        <taxon>Bacteria</taxon>
        <taxon>Pseudomonadati</taxon>
        <taxon>Pseudomonadota</taxon>
        <taxon>Gammaproteobacteria</taxon>
        <taxon>Enterobacterales</taxon>
        <taxon>Enterobacteriaceae</taxon>
        <taxon>Salmonella</taxon>
    </lineage>
</organism>
<evidence type="ECO:0000313" key="2">
    <source>
        <dbReference type="Proteomes" id="UP000005065"/>
    </source>
</evidence>
<gene>
    <name evidence="1" type="ORF">LTSESEN_2199</name>
</gene>
<dbReference type="BioCyc" id="SENT913082:G120J-3128-MONOMER"/>
<evidence type="ECO:0000313" key="1">
    <source>
        <dbReference type="EMBL" id="EHC89724.1"/>
    </source>
</evidence>
<protein>
    <submittedName>
        <fullName evidence="1">Ferredoxin</fullName>
    </submittedName>
</protein>
<reference evidence="1 2" key="1">
    <citation type="journal article" date="2011" name="BMC Genomics">
        <title>Genome sequencing reveals diversification of virulence factor content and possible host adaptation in distinct subpopulations of Salmonella enterica.</title>
        <authorList>
            <person name="den Bakker H.C."/>
            <person name="Moreno Switt A.I."/>
            <person name="Govoni G."/>
            <person name="Cummings C.A."/>
            <person name="Ranieri M.L."/>
            <person name="Degoricija L."/>
            <person name="Hoelzer K."/>
            <person name="Rodriguez-Rivera L.D."/>
            <person name="Brown S."/>
            <person name="Bolchacova E."/>
            <person name="Furtado M.R."/>
            <person name="Wiedmann M."/>
        </authorList>
    </citation>
    <scope>NUCLEOTIDE SEQUENCE [LARGE SCALE GENOMIC DNA]</scope>
    <source>
        <strain evidence="1 2">A4-543</strain>
    </source>
</reference>
<dbReference type="AlphaFoldDB" id="G5QZ68"/>